<dbReference type="Gene3D" id="3.40.350.10">
    <property type="entry name" value="Creatinase/prolidase N-terminal domain"/>
    <property type="match status" value="1"/>
</dbReference>
<reference evidence="4" key="1">
    <citation type="journal article" date="2019" name="Int. J. Syst. Evol. Microbiol.">
        <title>The Global Catalogue of Microorganisms (GCM) 10K type strain sequencing project: providing services to taxonomists for standard genome sequencing and annotation.</title>
        <authorList>
            <consortium name="The Broad Institute Genomics Platform"/>
            <consortium name="The Broad Institute Genome Sequencing Center for Infectious Disease"/>
            <person name="Wu L."/>
            <person name="Ma J."/>
        </authorList>
    </citation>
    <scope>NUCLEOTIDE SEQUENCE [LARGE SCALE GENOMIC DNA]</scope>
    <source>
        <strain evidence="4">KCTC 52094</strain>
    </source>
</reference>
<proteinExistence type="predicted"/>
<sequence length="381" mass="41304">MMEEARFQTKEYADRIAALRHRMEAAGIGVALLDEIEAMTWLSGYGSSLNRWRCVVVPLDAEPFFLIRSLDGAPCRQRTWIKDIPIYRDWEDPMPVLAGALATRGLLQGKLGLDFNSYAMSLHRFGQLRAALPEMELVDMGPVVNELRLIKSPAEIGLLRRCSAIADEALRRAAAACVPGGTQRDAARIVVSAYIELGADPSPPGPISAGAGWDFLHGHLSDVPLSVGDVVHLELTPRIAGYSARIMRCVAMGRPTASLAAAADTLIALQDKQIAALRPGAVASDVDAILRNGVVRSGLRPRYDNITGYTLGLYAPQTPRTSDFTRILHPGADWKVEAGMVFHIYASAGGASISETVLVREDGPERLTRFPRGLIINDIGD</sequence>
<dbReference type="PANTHER" id="PTHR46112:SF2">
    <property type="entry name" value="XAA-PRO AMINOPEPTIDASE P-RELATED"/>
    <property type="match status" value="1"/>
</dbReference>
<accession>A0ABV7FYH7</accession>
<comment type="caution">
    <text evidence="3">The sequence shown here is derived from an EMBL/GenBank/DDBJ whole genome shotgun (WGS) entry which is preliminary data.</text>
</comment>
<name>A0ABV7FYH7_9PROT</name>
<dbReference type="InterPro" id="IPR029149">
    <property type="entry name" value="Creatin/AminoP/Spt16_N"/>
</dbReference>
<dbReference type="RefSeq" id="WP_379594867.1">
    <property type="nucleotide sequence ID" value="NZ_JBHRTN010000006.1"/>
</dbReference>
<dbReference type="SUPFAM" id="SSF53092">
    <property type="entry name" value="Creatinase/prolidase N-terminal domain"/>
    <property type="match status" value="1"/>
</dbReference>
<feature type="domain" description="Creatinase N-terminal" evidence="2">
    <location>
        <begin position="15"/>
        <end position="150"/>
    </location>
</feature>
<dbReference type="Proteomes" id="UP001595593">
    <property type="component" value="Unassembled WGS sequence"/>
</dbReference>
<gene>
    <name evidence="3" type="ORF">ACFOD4_05190</name>
</gene>
<dbReference type="Gene3D" id="3.90.230.10">
    <property type="entry name" value="Creatinase/methionine aminopeptidase superfamily"/>
    <property type="match status" value="1"/>
</dbReference>
<dbReference type="InterPro" id="IPR050659">
    <property type="entry name" value="Peptidase_M24B"/>
</dbReference>
<dbReference type="Pfam" id="PF00557">
    <property type="entry name" value="Peptidase_M24"/>
    <property type="match status" value="1"/>
</dbReference>
<evidence type="ECO:0000259" key="2">
    <source>
        <dbReference type="Pfam" id="PF01321"/>
    </source>
</evidence>
<evidence type="ECO:0000313" key="4">
    <source>
        <dbReference type="Proteomes" id="UP001595593"/>
    </source>
</evidence>
<feature type="domain" description="Peptidase M24" evidence="1">
    <location>
        <begin position="158"/>
        <end position="361"/>
    </location>
</feature>
<dbReference type="InterPro" id="IPR000994">
    <property type="entry name" value="Pept_M24"/>
</dbReference>
<protein>
    <submittedName>
        <fullName evidence="3">M24 family metallopeptidase</fullName>
    </submittedName>
</protein>
<dbReference type="Pfam" id="PF01321">
    <property type="entry name" value="Creatinase_N"/>
    <property type="match status" value="1"/>
</dbReference>
<dbReference type="EMBL" id="JBHRTN010000006">
    <property type="protein sequence ID" value="MFC3124449.1"/>
    <property type="molecule type" value="Genomic_DNA"/>
</dbReference>
<dbReference type="InterPro" id="IPR036005">
    <property type="entry name" value="Creatinase/aminopeptidase-like"/>
</dbReference>
<dbReference type="InterPro" id="IPR000587">
    <property type="entry name" value="Creatinase_N"/>
</dbReference>
<dbReference type="SUPFAM" id="SSF55920">
    <property type="entry name" value="Creatinase/aminopeptidase"/>
    <property type="match status" value="1"/>
</dbReference>
<evidence type="ECO:0000313" key="3">
    <source>
        <dbReference type="EMBL" id="MFC3124449.1"/>
    </source>
</evidence>
<dbReference type="PANTHER" id="PTHR46112">
    <property type="entry name" value="AMINOPEPTIDASE"/>
    <property type="match status" value="1"/>
</dbReference>
<evidence type="ECO:0000259" key="1">
    <source>
        <dbReference type="Pfam" id="PF00557"/>
    </source>
</evidence>
<dbReference type="CDD" id="cd01066">
    <property type="entry name" value="APP_MetAP"/>
    <property type="match status" value="1"/>
</dbReference>
<organism evidence="3 4">
    <name type="scientific">Teichococcus globiformis</name>
    <dbReference type="NCBI Taxonomy" id="2307229"/>
    <lineage>
        <taxon>Bacteria</taxon>
        <taxon>Pseudomonadati</taxon>
        <taxon>Pseudomonadota</taxon>
        <taxon>Alphaproteobacteria</taxon>
        <taxon>Acetobacterales</taxon>
        <taxon>Roseomonadaceae</taxon>
        <taxon>Roseomonas</taxon>
    </lineage>
</organism>
<keyword evidence="4" id="KW-1185">Reference proteome</keyword>